<evidence type="ECO:0000256" key="1">
    <source>
        <dbReference type="ARBA" id="ARBA00006926"/>
    </source>
</evidence>
<accession>A0AAV9U215</accession>
<reference evidence="12 13" key="1">
    <citation type="submission" date="2019-10" db="EMBL/GenBank/DDBJ databases">
        <authorList>
            <person name="Palmer J.M."/>
        </authorList>
    </citation>
    <scope>NUCLEOTIDE SEQUENCE [LARGE SCALE GENOMIC DNA]</scope>
    <source>
        <strain evidence="12 13">TWF730</strain>
    </source>
</reference>
<dbReference type="GO" id="GO:0034599">
    <property type="term" value="P:cellular response to oxidative stress"/>
    <property type="evidence" value="ECO:0007669"/>
    <property type="project" value="TreeGrafter"/>
</dbReference>
<dbReference type="PIRSF" id="PIRSF000303">
    <property type="entry name" value="Glutathion_perox"/>
    <property type="match status" value="1"/>
</dbReference>
<feature type="region of interest" description="Disordered" evidence="9">
    <location>
        <begin position="196"/>
        <end position="221"/>
    </location>
</feature>
<evidence type="ECO:0000256" key="4">
    <source>
        <dbReference type="ARBA" id="ARBA00023002"/>
    </source>
</evidence>
<organism evidence="12 13">
    <name type="scientific">Orbilia blumenaviensis</name>
    <dbReference type="NCBI Taxonomy" id="1796055"/>
    <lineage>
        <taxon>Eukaryota</taxon>
        <taxon>Fungi</taxon>
        <taxon>Dikarya</taxon>
        <taxon>Ascomycota</taxon>
        <taxon>Pezizomycotina</taxon>
        <taxon>Orbiliomycetes</taxon>
        <taxon>Orbiliales</taxon>
        <taxon>Orbiliaceae</taxon>
        <taxon>Orbilia</taxon>
    </lineage>
</organism>
<evidence type="ECO:0000256" key="6">
    <source>
        <dbReference type="ARBA" id="ARBA00049091"/>
    </source>
</evidence>
<sequence length="221" mass="24500">MASATALDFYNYKPLDKKGEEYDLNQLKGKVVLIVNVASKCGLTPQYEGLEQLYAKYKDEGLVVLGFPCNQFGGQAPGTSEDQASFCTLTYGVKFPMLGKIDVNGDKAHPLYEYFLPSPSLFFIMVFYIHFVGVCVLIGLGWYRWLKKEKPGILGMKRIKWNFEKFLVSRDGKVVDRWAPTTSPSSLASKIEEELKKTSSLPPPPTATEEAAPVPAPSGSL</sequence>
<keyword evidence="2 8" id="KW-0575">Peroxidase</keyword>
<evidence type="ECO:0000313" key="12">
    <source>
        <dbReference type="EMBL" id="KAK6332493.1"/>
    </source>
</evidence>
<dbReference type="EMBL" id="JAVHNS010000017">
    <property type="protein sequence ID" value="KAK6332493.1"/>
    <property type="molecule type" value="Genomic_DNA"/>
</dbReference>
<dbReference type="InterPro" id="IPR029759">
    <property type="entry name" value="GPX_AS"/>
</dbReference>
<dbReference type="PROSITE" id="PS00460">
    <property type="entry name" value="GLUTATHIONE_PEROXID_1"/>
    <property type="match status" value="1"/>
</dbReference>
<evidence type="ECO:0000256" key="7">
    <source>
        <dbReference type="PIRSR" id="PIRSR000303-1"/>
    </source>
</evidence>
<keyword evidence="10" id="KW-0812">Transmembrane</keyword>
<dbReference type="Proteomes" id="UP001373714">
    <property type="component" value="Unassembled WGS sequence"/>
</dbReference>
<comment type="catalytic activity">
    <reaction evidence="6">
        <text>a hydroperoxide + [thioredoxin]-dithiol = an alcohol + [thioredoxin]-disulfide + H2O</text>
        <dbReference type="Rhea" id="RHEA:62620"/>
        <dbReference type="Rhea" id="RHEA-COMP:10698"/>
        <dbReference type="Rhea" id="RHEA-COMP:10700"/>
        <dbReference type="ChEBI" id="CHEBI:15377"/>
        <dbReference type="ChEBI" id="CHEBI:29950"/>
        <dbReference type="ChEBI" id="CHEBI:30879"/>
        <dbReference type="ChEBI" id="CHEBI:35924"/>
        <dbReference type="ChEBI" id="CHEBI:50058"/>
        <dbReference type="EC" id="1.11.1.24"/>
    </reaction>
</comment>
<dbReference type="SUPFAM" id="SSF52833">
    <property type="entry name" value="Thioredoxin-like"/>
    <property type="match status" value="2"/>
</dbReference>
<dbReference type="Gene3D" id="3.40.30.10">
    <property type="entry name" value="Glutaredoxin"/>
    <property type="match status" value="2"/>
</dbReference>
<dbReference type="Pfam" id="PF00255">
    <property type="entry name" value="GSHPx"/>
    <property type="match status" value="1"/>
</dbReference>
<dbReference type="PRINTS" id="PR01011">
    <property type="entry name" value="GLUTPROXDASE"/>
</dbReference>
<dbReference type="PROSITE" id="PS51355">
    <property type="entry name" value="GLUTATHIONE_PEROXID_3"/>
    <property type="match status" value="1"/>
</dbReference>
<evidence type="ECO:0000256" key="10">
    <source>
        <dbReference type="SAM" id="Phobius"/>
    </source>
</evidence>
<dbReference type="GO" id="GO:0140824">
    <property type="term" value="F:thioredoxin-dependent peroxiredoxin activity"/>
    <property type="evidence" value="ECO:0007669"/>
    <property type="project" value="UniProtKB-EC"/>
</dbReference>
<dbReference type="AlphaFoldDB" id="A0AAV9U215"/>
<keyword evidence="10" id="KW-1133">Transmembrane helix</keyword>
<keyword evidence="10" id="KW-0472">Membrane</keyword>
<feature type="active site" evidence="7">
    <location>
        <position position="41"/>
    </location>
</feature>
<evidence type="ECO:0000256" key="9">
    <source>
        <dbReference type="SAM" id="MobiDB-lite"/>
    </source>
</evidence>
<evidence type="ECO:0000256" key="5">
    <source>
        <dbReference type="ARBA" id="ARBA00023284"/>
    </source>
</evidence>
<feature type="domain" description="Thioredoxin" evidence="11">
    <location>
        <begin position="1"/>
        <end position="196"/>
    </location>
</feature>
<name>A0AAV9U215_9PEZI</name>
<proteinExistence type="inferred from homology"/>
<dbReference type="InterPro" id="IPR036249">
    <property type="entry name" value="Thioredoxin-like_sf"/>
</dbReference>
<keyword evidence="5" id="KW-0676">Redox-active center</keyword>
<dbReference type="PANTHER" id="PTHR11592:SF78">
    <property type="entry name" value="GLUTATHIONE PEROXIDASE"/>
    <property type="match status" value="1"/>
</dbReference>
<evidence type="ECO:0000313" key="13">
    <source>
        <dbReference type="Proteomes" id="UP001373714"/>
    </source>
</evidence>
<evidence type="ECO:0000256" key="2">
    <source>
        <dbReference type="ARBA" id="ARBA00022559"/>
    </source>
</evidence>
<keyword evidence="4 8" id="KW-0560">Oxidoreductase</keyword>
<dbReference type="PANTHER" id="PTHR11592">
    <property type="entry name" value="GLUTATHIONE PEROXIDASE"/>
    <property type="match status" value="1"/>
</dbReference>
<keyword evidence="13" id="KW-1185">Reference proteome</keyword>
<dbReference type="InterPro" id="IPR000889">
    <property type="entry name" value="Glutathione_peroxidase"/>
</dbReference>
<comment type="similarity">
    <text evidence="1 8">Belongs to the glutathione peroxidase family.</text>
</comment>
<evidence type="ECO:0000256" key="3">
    <source>
        <dbReference type="ARBA" id="ARBA00022862"/>
    </source>
</evidence>
<evidence type="ECO:0000256" key="8">
    <source>
        <dbReference type="RuleBase" id="RU000499"/>
    </source>
</evidence>
<dbReference type="InterPro" id="IPR013766">
    <property type="entry name" value="Thioredoxin_domain"/>
</dbReference>
<feature type="transmembrane region" description="Helical" evidence="10">
    <location>
        <begin position="121"/>
        <end position="143"/>
    </location>
</feature>
<protein>
    <recommendedName>
        <fullName evidence="8">Glutathione peroxidase</fullName>
    </recommendedName>
</protein>
<keyword evidence="3" id="KW-0049">Antioxidant</keyword>
<comment type="caution">
    <text evidence="12">The sequence shown here is derived from an EMBL/GenBank/DDBJ whole genome shotgun (WGS) entry which is preliminary data.</text>
</comment>
<evidence type="ECO:0000259" key="11">
    <source>
        <dbReference type="PROSITE" id="PS51352"/>
    </source>
</evidence>
<dbReference type="PROSITE" id="PS51352">
    <property type="entry name" value="THIOREDOXIN_2"/>
    <property type="match status" value="1"/>
</dbReference>
<gene>
    <name evidence="12" type="ORF">TWF730_004159</name>
</gene>
<dbReference type="InterPro" id="IPR029760">
    <property type="entry name" value="GPX_CS"/>
</dbReference>
<dbReference type="PROSITE" id="PS00763">
    <property type="entry name" value="GLUTATHIONE_PEROXID_2"/>
    <property type="match status" value="1"/>
</dbReference>
<dbReference type="CDD" id="cd00340">
    <property type="entry name" value="GSH_Peroxidase"/>
    <property type="match status" value="1"/>
</dbReference>